<keyword evidence="6" id="KW-1185">Reference proteome</keyword>
<evidence type="ECO:0000313" key="5">
    <source>
        <dbReference type="EMBL" id="GER29506.1"/>
    </source>
</evidence>
<dbReference type="InterPro" id="IPR015943">
    <property type="entry name" value="WD40/YVTN_repeat-like_dom_sf"/>
</dbReference>
<dbReference type="PROSITE" id="PS50294">
    <property type="entry name" value="WD_REPEATS_REGION"/>
    <property type="match status" value="1"/>
</dbReference>
<dbReference type="SUPFAM" id="SSF50978">
    <property type="entry name" value="WD40 repeat-like"/>
    <property type="match status" value="1"/>
</dbReference>
<dbReference type="PROSITE" id="PS50082">
    <property type="entry name" value="WD_REPEATS_2"/>
    <property type="match status" value="1"/>
</dbReference>
<gene>
    <name evidence="5" type="ORF">STAS_05382</name>
</gene>
<dbReference type="InterPro" id="IPR036322">
    <property type="entry name" value="WD40_repeat_dom_sf"/>
</dbReference>
<keyword evidence="2" id="KW-0833">Ubl conjugation pathway</keyword>
<dbReference type="OrthoDB" id="2096344at2759"/>
<dbReference type="PANTHER" id="PTHR22852">
    <property type="entry name" value="LETHAL 2 DENTICLELESS PROTEIN RETINOIC ACID-REGULATED NUCLEAR MATRIX-ASSOCIATED PROTEIN"/>
    <property type="match status" value="1"/>
</dbReference>
<accession>A0A5A7PAD3</accession>
<name>A0A5A7PAD3_STRAF</name>
<reference evidence="6" key="1">
    <citation type="journal article" date="2019" name="Curr. Biol.">
        <title>Genome Sequence of Striga asiatica Provides Insight into the Evolution of Plant Parasitism.</title>
        <authorList>
            <person name="Yoshida S."/>
            <person name="Kim S."/>
            <person name="Wafula E.K."/>
            <person name="Tanskanen J."/>
            <person name="Kim Y.M."/>
            <person name="Honaas L."/>
            <person name="Yang Z."/>
            <person name="Spallek T."/>
            <person name="Conn C.E."/>
            <person name="Ichihashi Y."/>
            <person name="Cheong K."/>
            <person name="Cui S."/>
            <person name="Der J.P."/>
            <person name="Gundlach H."/>
            <person name="Jiao Y."/>
            <person name="Hori C."/>
            <person name="Ishida J.K."/>
            <person name="Kasahara H."/>
            <person name="Kiba T."/>
            <person name="Kim M.S."/>
            <person name="Koo N."/>
            <person name="Laohavisit A."/>
            <person name="Lee Y.H."/>
            <person name="Lumba S."/>
            <person name="McCourt P."/>
            <person name="Mortimer J.C."/>
            <person name="Mutuku J.M."/>
            <person name="Nomura T."/>
            <person name="Sasaki-Sekimoto Y."/>
            <person name="Seto Y."/>
            <person name="Wang Y."/>
            <person name="Wakatake T."/>
            <person name="Sakakibara H."/>
            <person name="Demura T."/>
            <person name="Yamaguchi S."/>
            <person name="Yoneyama K."/>
            <person name="Manabe R.I."/>
            <person name="Nelson D.C."/>
            <person name="Schulman A.H."/>
            <person name="Timko M.P."/>
            <person name="dePamphilis C.W."/>
            <person name="Choi D."/>
            <person name="Shirasu K."/>
        </authorList>
    </citation>
    <scope>NUCLEOTIDE SEQUENCE [LARGE SCALE GENOMIC DNA]</scope>
    <source>
        <strain evidence="6">cv. UVA1</strain>
    </source>
</reference>
<feature type="non-terminal residue" evidence="5">
    <location>
        <position position="1"/>
    </location>
</feature>
<feature type="repeat" description="WD" evidence="4">
    <location>
        <begin position="193"/>
        <end position="228"/>
    </location>
</feature>
<evidence type="ECO:0000313" key="6">
    <source>
        <dbReference type="Proteomes" id="UP000325081"/>
    </source>
</evidence>
<dbReference type="InterPro" id="IPR051865">
    <property type="entry name" value="WD-repeat_CDT2_adapter"/>
</dbReference>
<comment type="pathway">
    <text evidence="1">Protein modification; protein ubiquitination.</text>
</comment>
<keyword evidence="4" id="KW-0853">WD repeat</keyword>
<dbReference type="PANTHER" id="PTHR22852:SF0">
    <property type="entry name" value="DENTICLELESS PROTEIN HOMOLOG"/>
    <property type="match status" value="1"/>
</dbReference>
<sequence>AHVAFYELLFTNLEQTTTKSPTQLFCPNPNPYYLPPSRYNRRPINSQFPAKSISPEKYPRAHGVICAYSRFLKIHTNPRSAAGECWKTKVYEQQKMETQRPRSLFEDLKLREVHGFRVIKRPYATADLKNSYHFSTEASLPSARRAPNSHAIALANKWGYVNLFDTRKRFLESCSYQENAVWDIQEQKCIRALTWHTGSVKSISSHPSNQDLIVSGSRDGSFAIWDTRFHLIKCVGFIIFLIEDIAGEGSVIKFWDTRHLKGPVICACPKPESSTKVSFTLHNDGNIKRCFRKRWIKTKKRSQGHY</sequence>
<dbReference type="GO" id="GO:0005634">
    <property type="term" value="C:nucleus"/>
    <property type="evidence" value="ECO:0007669"/>
    <property type="project" value="TreeGrafter"/>
</dbReference>
<evidence type="ECO:0000256" key="2">
    <source>
        <dbReference type="ARBA" id="ARBA00022786"/>
    </source>
</evidence>
<dbReference type="EMBL" id="BKCP01003891">
    <property type="protein sequence ID" value="GER29506.1"/>
    <property type="molecule type" value="Genomic_DNA"/>
</dbReference>
<protein>
    <submittedName>
        <fullName evidence="5">Transducin/WD40 repeat-like superfamily protein</fullName>
    </submittedName>
</protein>
<dbReference type="SMART" id="SM00320">
    <property type="entry name" value="WD40"/>
    <property type="match status" value="1"/>
</dbReference>
<comment type="similarity">
    <text evidence="3">Belongs to the WD repeat cdt2 family.</text>
</comment>
<feature type="non-terminal residue" evidence="5">
    <location>
        <position position="306"/>
    </location>
</feature>
<comment type="caution">
    <text evidence="5">The sequence shown here is derived from an EMBL/GenBank/DDBJ whole genome shotgun (WGS) entry which is preliminary data.</text>
</comment>
<organism evidence="5 6">
    <name type="scientific">Striga asiatica</name>
    <name type="common">Asiatic witchweed</name>
    <name type="synonym">Buchnera asiatica</name>
    <dbReference type="NCBI Taxonomy" id="4170"/>
    <lineage>
        <taxon>Eukaryota</taxon>
        <taxon>Viridiplantae</taxon>
        <taxon>Streptophyta</taxon>
        <taxon>Embryophyta</taxon>
        <taxon>Tracheophyta</taxon>
        <taxon>Spermatophyta</taxon>
        <taxon>Magnoliopsida</taxon>
        <taxon>eudicotyledons</taxon>
        <taxon>Gunneridae</taxon>
        <taxon>Pentapetalae</taxon>
        <taxon>asterids</taxon>
        <taxon>lamiids</taxon>
        <taxon>Lamiales</taxon>
        <taxon>Orobanchaceae</taxon>
        <taxon>Buchnereae</taxon>
        <taxon>Striga</taxon>
    </lineage>
</organism>
<evidence type="ECO:0000256" key="4">
    <source>
        <dbReference type="PROSITE-ProRule" id="PRU00221"/>
    </source>
</evidence>
<dbReference type="Gene3D" id="2.130.10.10">
    <property type="entry name" value="YVTN repeat-like/Quinoprotein amine dehydrogenase"/>
    <property type="match status" value="1"/>
</dbReference>
<evidence type="ECO:0000256" key="1">
    <source>
        <dbReference type="ARBA" id="ARBA00004906"/>
    </source>
</evidence>
<evidence type="ECO:0000256" key="3">
    <source>
        <dbReference type="ARBA" id="ARBA00038344"/>
    </source>
</evidence>
<dbReference type="AlphaFoldDB" id="A0A5A7PAD3"/>
<dbReference type="GO" id="GO:0043161">
    <property type="term" value="P:proteasome-mediated ubiquitin-dependent protein catabolic process"/>
    <property type="evidence" value="ECO:0007669"/>
    <property type="project" value="TreeGrafter"/>
</dbReference>
<proteinExistence type="inferred from homology"/>
<dbReference type="InterPro" id="IPR001680">
    <property type="entry name" value="WD40_rpt"/>
</dbReference>
<dbReference type="Pfam" id="PF00400">
    <property type="entry name" value="WD40"/>
    <property type="match status" value="1"/>
</dbReference>
<dbReference type="Proteomes" id="UP000325081">
    <property type="component" value="Unassembled WGS sequence"/>
</dbReference>
<dbReference type="GO" id="GO:0030674">
    <property type="term" value="F:protein-macromolecule adaptor activity"/>
    <property type="evidence" value="ECO:0007669"/>
    <property type="project" value="TreeGrafter"/>
</dbReference>